<sequence length="482" mass="56266">MFPLVYEINTRVWLHRLSIIHEKPVTLGTVPDKEFDFFKTCGFDIIWLMGVWKESLYSQAIARSHDGLRTAFLEQLEHLEPQDVAGSPYSIPEYSLNPVLGEEEELEEFRKRLRDCGIRLMLDFVPNHLALDNKWLPRYPEYFVTLSDEEHYLDPGSCFEYKRDHFLAHGKDPYFPAWTDTLQLNYANPATHDLMTENLLSISRKCDAVRCDVAMLILKSVFDTTWSPLSGPMPYEFWPNAIKTVKSEYPGFLFLAESYWNKEWELQQQGFDYTYDKQFYDYLTEHPVNITRLREHLKADWDYQSRLCLFLENHDEPRAAKTLGPNHLAGALLMLTSPGMHLIHQGQLEGFKRQLPVQLLRQASEPFSSELPERYRQLFKLTGEELYTKGKIEILPLNVHDTSGCIGYRRHLNGESAFILANFSSIGVEIKIDHQQLVHLDRKQFTIFSTHQNKKHSETCQHEKGTSIRLSPHEAVIIRCHD</sequence>
<name>B3ENW6_CHLPB</name>
<dbReference type="EMBL" id="CP001101">
    <property type="protein sequence ID" value="ACE03743.1"/>
    <property type="molecule type" value="Genomic_DNA"/>
</dbReference>
<dbReference type="STRING" id="331678.Cphamn1_0792"/>
<dbReference type="PANTHER" id="PTHR47786:SF2">
    <property type="entry name" value="GLYCOSYL HYDROLASE FAMILY 13 CATALYTIC DOMAIN-CONTAINING PROTEIN"/>
    <property type="match status" value="1"/>
</dbReference>
<dbReference type="CAZy" id="GH13">
    <property type="family name" value="Glycoside Hydrolase Family 13"/>
</dbReference>
<dbReference type="Gene3D" id="2.60.40.1180">
    <property type="entry name" value="Golgi alpha-mannosidase II"/>
    <property type="match status" value="1"/>
</dbReference>
<dbReference type="InterPro" id="IPR006047">
    <property type="entry name" value="GH13_cat_dom"/>
</dbReference>
<dbReference type="CDD" id="cd11347">
    <property type="entry name" value="AmyAc_1"/>
    <property type="match status" value="1"/>
</dbReference>
<dbReference type="HOGENOM" id="CLU_043801_0_0_10"/>
<dbReference type="AlphaFoldDB" id="B3ENW6"/>
<dbReference type="eggNOG" id="COG0366">
    <property type="taxonomic scope" value="Bacteria"/>
</dbReference>
<evidence type="ECO:0000313" key="2">
    <source>
        <dbReference type="EMBL" id="ACE03743.1"/>
    </source>
</evidence>
<reference evidence="2" key="1">
    <citation type="submission" date="2008-06" db="EMBL/GenBank/DDBJ databases">
        <title>Complete sequence of Chlorobium phaeobacteroides BS1.</title>
        <authorList>
            <consortium name="US DOE Joint Genome Institute"/>
            <person name="Lucas S."/>
            <person name="Copeland A."/>
            <person name="Lapidus A."/>
            <person name="Glavina del Rio T."/>
            <person name="Dalin E."/>
            <person name="Tice H."/>
            <person name="Bruce D."/>
            <person name="Goodwin L."/>
            <person name="Pitluck S."/>
            <person name="Schmutz J."/>
            <person name="Larimer F."/>
            <person name="Land M."/>
            <person name="Hauser L."/>
            <person name="Kyrpides N."/>
            <person name="Ovchinnikova G."/>
            <person name="Li T."/>
            <person name="Liu Z."/>
            <person name="Zhao F."/>
            <person name="Overmann J."/>
            <person name="Bryant D.A."/>
            <person name="Richardson P."/>
        </authorList>
    </citation>
    <scope>NUCLEOTIDE SEQUENCE [LARGE SCALE GENOMIC DNA]</scope>
    <source>
        <strain evidence="2">BS1</strain>
    </source>
</reference>
<evidence type="ECO:0000259" key="1">
    <source>
        <dbReference type="SMART" id="SM00642"/>
    </source>
</evidence>
<dbReference type="SMART" id="SM00642">
    <property type="entry name" value="Aamy"/>
    <property type="match status" value="1"/>
</dbReference>
<dbReference type="PANTHER" id="PTHR47786">
    <property type="entry name" value="ALPHA-1,4-GLUCAN:MALTOSE-1-PHOSPHATE MALTOSYLTRANSFERASE"/>
    <property type="match status" value="1"/>
</dbReference>
<organism evidence="2">
    <name type="scientific">Chlorobium phaeobacteroides (strain BS1)</name>
    <dbReference type="NCBI Taxonomy" id="331678"/>
    <lineage>
        <taxon>Bacteria</taxon>
        <taxon>Pseudomonadati</taxon>
        <taxon>Chlorobiota</taxon>
        <taxon>Chlorobiia</taxon>
        <taxon>Chlorobiales</taxon>
        <taxon>Chlorobiaceae</taxon>
        <taxon>Chlorobium/Pelodictyon group</taxon>
        <taxon>Chlorobium</taxon>
    </lineage>
</organism>
<dbReference type="SUPFAM" id="SSF51445">
    <property type="entry name" value="(Trans)glycosidases"/>
    <property type="match status" value="1"/>
</dbReference>
<proteinExistence type="predicted"/>
<gene>
    <name evidence="2" type="ordered locus">Cphamn1_0792</name>
</gene>
<protein>
    <submittedName>
        <fullName evidence="2">Alpha amylase catalytic region</fullName>
    </submittedName>
</protein>
<accession>B3ENW6</accession>
<dbReference type="Pfam" id="PF00128">
    <property type="entry name" value="Alpha-amylase"/>
    <property type="match status" value="1"/>
</dbReference>
<dbReference type="OrthoDB" id="9805159at2"/>
<dbReference type="KEGG" id="cpb:Cphamn1_0792"/>
<dbReference type="GO" id="GO:0005975">
    <property type="term" value="P:carbohydrate metabolic process"/>
    <property type="evidence" value="ECO:0007669"/>
    <property type="project" value="InterPro"/>
</dbReference>
<dbReference type="InterPro" id="IPR013780">
    <property type="entry name" value="Glyco_hydro_b"/>
</dbReference>
<dbReference type="Gene3D" id="3.20.20.80">
    <property type="entry name" value="Glycosidases"/>
    <property type="match status" value="1"/>
</dbReference>
<feature type="domain" description="Glycosyl hydrolase family 13 catalytic" evidence="1">
    <location>
        <begin position="59"/>
        <end position="382"/>
    </location>
</feature>
<dbReference type="InterPro" id="IPR017853">
    <property type="entry name" value="GH"/>
</dbReference>